<keyword evidence="5" id="KW-0645">Protease</keyword>
<proteinExistence type="predicted"/>
<feature type="compositionally biased region" description="Polar residues" evidence="1">
    <location>
        <begin position="497"/>
        <end position="508"/>
    </location>
</feature>
<reference evidence="5" key="2">
    <citation type="submission" date="2021-04" db="EMBL/GenBank/DDBJ databases">
        <authorList>
            <person name="Gilroy R."/>
        </authorList>
    </citation>
    <scope>NUCLEOTIDE SEQUENCE</scope>
    <source>
        <strain evidence="5">ChiHjej12B11-16260</strain>
    </source>
</reference>
<feature type="domain" description="Peptidase M6-like" evidence="3">
    <location>
        <begin position="172"/>
        <end position="370"/>
    </location>
</feature>
<feature type="domain" description="Cleaved adhesin" evidence="4">
    <location>
        <begin position="651"/>
        <end position="739"/>
    </location>
</feature>
<feature type="region of interest" description="Disordered" evidence="1">
    <location>
        <begin position="485"/>
        <end position="508"/>
    </location>
</feature>
<dbReference type="InterPro" id="IPR011628">
    <property type="entry name" value="Cleaved_adhesin"/>
</dbReference>
<keyword evidence="2" id="KW-0732">Signal</keyword>
<dbReference type="NCBIfam" id="NF038128">
    <property type="entry name" value="choice_anch_J"/>
    <property type="match status" value="1"/>
</dbReference>
<dbReference type="EMBL" id="DXFB01000061">
    <property type="protein sequence ID" value="HIX45052.1"/>
    <property type="molecule type" value="Genomic_DNA"/>
</dbReference>
<accession>A0A9D2AP24</accession>
<dbReference type="PANTHER" id="PTHR41775:SF1">
    <property type="entry name" value="PEPTIDASE M6-LIKE DOMAIN-CONTAINING PROTEIN"/>
    <property type="match status" value="1"/>
</dbReference>
<evidence type="ECO:0000259" key="4">
    <source>
        <dbReference type="Pfam" id="PF07675"/>
    </source>
</evidence>
<keyword evidence="5" id="KW-0378">Hydrolase</keyword>
<dbReference type="PANTHER" id="PTHR41775">
    <property type="entry name" value="SECRETED PROTEIN-RELATED"/>
    <property type="match status" value="1"/>
</dbReference>
<organism evidence="5 6">
    <name type="scientific">Candidatus Barnesiella excrementipullorum</name>
    <dbReference type="NCBI Taxonomy" id="2838479"/>
    <lineage>
        <taxon>Bacteria</taxon>
        <taxon>Pseudomonadati</taxon>
        <taxon>Bacteroidota</taxon>
        <taxon>Bacteroidia</taxon>
        <taxon>Bacteroidales</taxon>
        <taxon>Barnesiellaceae</taxon>
        <taxon>Barnesiella</taxon>
    </lineage>
</organism>
<name>A0A9D2AP24_9BACT</name>
<reference evidence="5" key="1">
    <citation type="journal article" date="2021" name="PeerJ">
        <title>Extensive microbial diversity within the chicken gut microbiome revealed by metagenomics and culture.</title>
        <authorList>
            <person name="Gilroy R."/>
            <person name="Ravi A."/>
            <person name="Getino M."/>
            <person name="Pursley I."/>
            <person name="Horton D.L."/>
            <person name="Alikhan N.F."/>
            <person name="Baker D."/>
            <person name="Gharbi K."/>
            <person name="Hall N."/>
            <person name="Watson M."/>
            <person name="Adriaenssens E.M."/>
            <person name="Foster-Nyarko E."/>
            <person name="Jarju S."/>
            <person name="Secka A."/>
            <person name="Antonio M."/>
            <person name="Oren A."/>
            <person name="Chaudhuri R.R."/>
            <person name="La Ragione R."/>
            <person name="Hildebrand F."/>
            <person name="Pallen M.J."/>
        </authorList>
    </citation>
    <scope>NUCLEOTIDE SEQUENCE</scope>
    <source>
        <strain evidence="5">ChiHjej12B11-16260</strain>
    </source>
</reference>
<dbReference type="InterPro" id="IPR008757">
    <property type="entry name" value="Peptidase_M6-like_domain"/>
</dbReference>
<comment type="caution">
    <text evidence="5">The sequence shown here is derived from an EMBL/GenBank/DDBJ whole genome shotgun (WGS) entry which is preliminary data.</text>
</comment>
<gene>
    <name evidence="5" type="ORF">H9982_02400</name>
</gene>
<dbReference type="GO" id="GO:0006508">
    <property type="term" value="P:proteolysis"/>
    <property type="evidence" value="ECO:0007669"/>
    <property type="project" value="InterPro"/>
</dbReference>
<evidence type="ECO:0000256" key="2">
    <source>
        <dbReference type="SAM" id="SignalP"/>
    </source>
</evidence>
<dbReference type="Pfam" id="PF07675">
    <property type="entry name" value="Cleaved_Adhesin"/>
    <property type="match status" value="1"/>
</dbReference>
<dbReference type="SUPFAM" id="SSF55486">
    <property type="entry name" value="Metalloproteases ('zincins'), catalytic domain"/>
    <property type="match status" value="1"/>
</dbReference>
<dbReference type="Gene3D" id="2.60.120.200">
    <property type="match status" value="1"/>
</dbReference>
<evidence type="ECO:0000313" key="5">
    <source>
        <dbReference type="EMBL" id="HIX45052.1"/>
    </source>
</evidence>
<protein>
    <submittedName>
        <fullName evidence="5">M6 family metalloprotease domain-containing protein</fullName>
    </submittedName>
</protein>
<evidence type="ECO:0000256" key="1">
    <source>
        <dbReference type="SAM" id="MobiDB-lite"/>
    </source>
</evidence>
<feature type="chain" id="PRO_5038973461" evidence="2">
    <location>
        <begin position="19"/>
        <end position="1097"/>
    </location>
</feature>
<dbReference type="AlphaFoldDB" id="A0A9D2AP24"/>
<dbReference type="Proteomes" id="UP000824246">
    <property type="component" value="Unassembled WGS sequence"/>
</dbReference>
<evidence type="ECO:0000259" key="3">
    <source>
        <dbReference type="Pfam" id="PF05547"/>
    </source>
</evidence>
<dbReference type="NCBIfam" id="TIGR03296">
    <property type="entry name" value="M6dom_TIGR03296"/>
    <property type="match status" value="1"/>
</dbReference>
<evidence type="ECO:0000313" key="6">
    <source>
        <dbReference type="Proteomes" id="UP000824246"/>
    </source>
</evidence>
<dbReference type="Pfam" id="PF05547">
    <property type="entry name" value="Peptidase_M6"/>
    <property type="match status" value="1"/>
</dbReference>
<keyword evidence="5" id="KW-0482">Metalloprotease</keyword>
<dbReference type="GO" id="GO:0008237">
    <property type="term" value="F:metallopeptidase activity"/>
    <property type="evidence" value="ECO:0007669"/>
    <property type="project" value="UniProtKB-KW"/>
</dbReference>
<sequence length="1097" mass="122789">MRKSYLLHFLLIICLALGGTEKAVAVKANPNPVTITQPDGSTLTIRIHGDENLHYTTTIDGYLIRRDNDGYFKYVDMDADGSLRITSQTANNIDNRDNEEQQTVSRLVPAKKLQAQLTKSHSGIAKKPGKVLGRHIVSPSLPAGENAAESQYLVILVNFKDCTFHFAQNDFDLWLNEPGYDVDGGTGSVKDYYRDNSMGKFIPNFTVVGPYTLAHEQSYYAANADDGSGDINPRAMVIEACNLAKENNPQIDFSIFDNDKDGYMDNVNIIYAGYSEASTGDENDMWPHSWTLGEEAITIDGITINNYGCSAELVGASGIKMDGIGTFTHEFGHILGLKDLYDTDDYLNGYGLDPGAYTLYASGSYNNDSRTPPYLMAFERMQMGWCDPIELSEPEDVALQPIYTNEARYINAQPGREEGTGFEWFVLENRQREGWDTYLPAHGLLIYHYDYTQEMVEEYWSVNGPNNNSKHRCLYIKPADGIDDTNTRNGDTYPGRSGNTEFTDTSTPNSLNWAGEATNTPVTNIREEGGIIYFQVKGGVSAQSILKTLTPQNIRDTSVEAQAVVVNKTQSIREMGFCWATQEEPTIDSYRHTVEIADTISYIITGLEAGTQYNVRAYMILEDNSVIYGAAIPFSTECQVAVAPYIADFTSWTDGEPDCWKIVDNNKDGTTWIFDENADGMLYQFDYWNNADDWLISTRMLVPENGCLYFVRGVVETTTVENLDIYVSTHSREIEDFHLVKRYSFADNFGVQVPEEIDLKEYEGQEIYIAFVCHSEKLQGSLWLWQIYLASKLDTPRITKFESTDNGLYLEWTPIENAVRYYLEFSEVTDEVYTNAVFVPVSDLYVTDGNADISTGTIFFSENGVVETRDYPDGIIDCMFIVTTSGPTGTSLLTIEGTLDGTTWEQIGPSIRKSAYDNEGSEHLLSSYLQNKLYRKLRITCQHGGRNLKIKYFTLQYNDGYVCNMLSEGYVENSFVNIIETTPDEFLSGKKYAATVYSGDGVLFYDASETAYFSAPDNVSLHAVDKAFAVVENGNVCIRNLAQHTRVLCSTADGVLLYNNIVDGNECSFGVGGYQGVLIIRLIHNEEGRIIKLVVNP</sequence>
<feature type="signal peptide" evidence="2">
    <location>
        <begin position="1"/>
        <end position="18"/>
    </location>
</feature>